<organism evidence="1 2">
    <name type="scientific">Aromatoleum buckelii</name>
    <dbReference type="NCBI Taxonomy" id="200254"/>
    <lineage>
        <taxon>Bacteria</taxon>
        <taxon>Pseudomonadati</taxon>
        <taxon>Pseudomonadota</taxon>
        <taxon>Betaproteobacteria</taxon>
        <taxon>Rhodocyclales</taxon>
        <taxon>Rhodocyclaceae</taxon>
        <taxon>Aromatoleum</taxon>
    </lineage>
</organism>
<dbReference type="Proteomes" id="UP000601990">
    <property type="component" value="Unassembled WGS sequence"/>
</dbReference>
<comment type="caution">
    <text evidence="1">The sequence shown here is derived from an EMBL/GenBank/DDBJ whole genome shotgun (WGS) entry which is preliminary data.</text>
</comment>
<proteinExistence type="predicted"/>
<evidence type="ECO:0000313" key="2">
    <source>
        <dbReference type="Proteomes" id="UP000601990"/>
    </source>
</evidence>
<reference evidence="1" key="1">
    <citation type="submission" date="2019-12" db="EMBL/GenBank/DDBJ databases">
        <title>Comparative genomics gives insights into the taxonomy of the Azoarcus-Aromatoleum group and reveals separate origins of nif in the plant-associated Azoarcus and non-plant-associated Aromatoleum sub-groups.</title>
        <authorList>
            <person name="Lafos M."/>
            <person name="Maluk M."/>
            <person name="Batista M."/>
            <person name="Junghare M."/>
            <person name="Carmona M."/>
            <person name="Faoro H."/>
            <person name="Cruz L.M."/>
            <person name="Battistoni F."/>
            <person name="De Souza E."/>
            <person name="Pedrosa F."/>
            <person name="Chen W.-M."/>
            <person name="Poole P.S."/>
            <person name="Dixon R.A."/>
            <person name="James E.K."/>
        </authorList>
    </citation>
    <scope>NUCLEOTIDE SEQUENCE</scope>
    <source>
        <strain evidence="1">U120</strain>
    </source>
</reference>
<dbReference type="SUPFAM" id="SSF47240">
    <property type="entry name" value="Ferritin-like"/>
    <property type="match status" value="1"/>
</dbReference>
<dbReference type="CDD" id="cd01048">
    <property type="entry name" value="Ferritin_like_AB2"/>
    <property type="match status" value="1"/>
</dbReference>
<dbReference type="InterPro" id="IPR019243">
    <property type="entry name" value="DUF2202"/>
</dbReference>
<dbReference type="Gene3D" id="1.20.1260.10">
    <property type="match status" value="1"/>
</dbReference>
<name>A0ABX1MYU7_9RHOO</name>
<dbReference type="InterPro" id="IPR009078">
    <property type="entry name" value="Ferritin-like_SF"/>
</dbReference>
<evidence type="ECO:0000313" key="1">
    <source>
        <dbReference type="EMBL" id="NMF92928.1"/>
    </source>
</evidence>
<protein>
    <submittedName>
        <fullName evidence="1">Ferritin</fullName>
    </submittedName>
</protein>
<sequence>MRNYDEAILRSRRIDPAAPFAPLQQGLRIALYDAYAARAFYTKMVEAFGPRAPFADLAKSEEKHTATLSTLARRFGVPLPLDPFPLETALAPDWRANCERAVAGEIGRVRLYESLLTGIAEPQVRRTFQRLQASALERHLPMLQRAVTDALRQEALHARQGVAPEQAYIQHGLFADFLEKTFAVLGSQHHAIGVVGPLLRNTRPAMIAGLVAGGAGVLFVKDKRKRNQQEKEG</sequence>
<accession>A0ABX1MYU7</accession>
<dbReference type="EMBL" id="WTVH01000008">
    <property type="protein sequence ID" value="NMF92928.1"/>
    <property type="molecule type" value="Genomic_DNA"/>
</dbReference>
<gene>
    <name evidence="1" type="ORF">GO608_06270</name>
</gene>
<dbReference type="InterPro" id="IPR012347">
    <property type="entry name" value="Ferritin-like"/>
</dbReference>
<dbReference type="RefSeq" id="WP_169198210.1">
    <property type="nucleotide sequence ID" value="NZ_WTVH02000010.1"/>
</dbReference>
<keyword evidence="2" id="KW-1185">Reference proteome</keyword>